<accession>A0A6J5YJZ8</accession>
<dbReference type="EMBL" id="CAEMXZ010000082">
    <property type="protein sequence ID" value="CAB4323892.1"/>
    <property type="molecule type" value="Genomic_DNA"/>
</dbReference>
<organism evidence="1">
    <name type="scientific">freshwater metagenome</name>
    <dbReference type="NCBI Taxonomy" id="449393"/>
    <lineage>
        <taxon>unclassified sequences</taxon>
        <taxon>metagenomes</taxon>
        <taxon>ecological metagenomes</taxon>
    </lineage>
</organism>
<sequence length="154" mass="17068">MNEREINFEGTVGVIVDLLRYEFSGVVQGEVQGRLQISLPRLEVFVGVDYASARDRRPGYEAPLVLSAIAGMEMTDSTDLYDLLDEFINHVSTPGDLFLEIVRGVGLQVWIDKIIDSSEVESVGLDRLLANFIDHAHTLQEGLAPYDSNPPGVY</sequence>
<proteinExistence type="predicted"/>
<reference evidence="1" key="1">
    <citation type="submission" date="2020-05" db="EMBL/GenBank/DDBJ databases">
        <authorList>
            <person name="Chiriac C."/>
            <person name="Salcher M."/>
            <person name="Ghai R."/>
            <person name="Kavagutti S V."/>
        </authorList>
    </citation>
    <scope>NUCLEOTIDE SEQUENCE</scope>
</reference>
<gene>
    <name evidence="1" type="ORF">UFOPK1392_01654</name>
</gene>
<evidence type="ECO:0000313" key="1">
    <source>
        <dbReference type="EMBL" id="CAB4323892.1"/>
    </source>
</evidence>
<protein>
    <submittedName>
        <fullName evidence="1">Unannotated protein</fullName>
    </submittedName>
</protein>
<name>A0A6J5YJZ8_9ZZZZ</name>
<dbReference type="AlphaFoldDB" id="A0A6J5YJZ8"/>